<protein>
    <recommendedName>
        <fullName evidence="5">Cytochrome P450</fullName>
    </recommendedName>
</protein>
<dbReference type="GO" id="GO:0005506">
    <property type="term" value="F:iron ion binding"/>
    <property type="evidence" value="ECO:0007669"/>
    <property type="project" value="InterPro"/>
</dbReference>
<gene>
    <name evidence="3" type="ORF">GP475_01240</name>
</gene>
<evidence type="ECO:0000313" key="4">
    <source>
        <dbReference type="Proteomes" id="UP000516320"/>
    </source>
</evidence>
<keyword evidence="4" id="KW-1185">Reference proteome</keyword>
<comment type="similarity">
    <text evidence="1">Belongs to the cytochrome P450 family.</text>
</comment>
<evidence type="ECO:0000256" key="2">
    <source>
        <dbReference type="SAM" id="MobiDB-lite"/>
    </source>
</evidence>
<dbReference type="PANTHER" id="PTHR46696:SF1">
    <property type="entry name" value="CYTOCHROME P450 YJIB-RELATED"/>
    <property type="match status" value="1"/>
</dbReference>
<dbReference type="GO" id="GO:0016705">
    <property type="term" value="F:oxidoreductase activity, acting on paired donors, with incorporation or reduction of molecular oxygen"/>
    <property type="evidence" value="ECO:0007669"/>
    <property type="project" value="InterPro"/>
</dbReference>
<dbReference type="SUPFAM" id="SSF48264">
    <property type="entry name" value="Cytochrome P450"/>
    <property type="match status" value="1"/>
</dbReference>
<dbReference type="Gene3D" id="1.10.630.10">
    <property type="entry name" value="Cytochrome P450"/>
    <property type="match status" value="1"/>
</dbReference>
<dbReference type="Proteomes" id="UP000516320">
    <property type="component" value="Chromosome"/>
</dbReference>
<dbReference type="EMBL" id="CP046884">
    <property type="protein sequence ID" value="QNQ89404.1"/>
    <property type="molecule type" value="Genomic_DNA"/>
</dbReference>
<feature type="region of interest" description="Disordered" evidence="2">
    <location>
        <begin position="1"/>
        <end position="21"/>
    </location>
</feature>
<dbReference type="PANTHER" id="PTHR46696">
    <property type="entry name" value="P450, PUTATIVE (EUROFUNG)-RELATED"/>
    <property type="match status" value="1"/>
</dbReference>
<name>A0A7H0SLH9_9CORY</name>
<evidence type="ECO:0000313" key="3">
    <source>
        <dbReference type="EMBL" id="QNQ89404.1"/>
    </source>
</evidence>
<reference evidence="3 4" key="1">
    <citation type="submission" date="2019-12" db="EMBL/GenBank/DDBJ databases">
        <title>Corynebacterium sp. nov., isolated from feces of the Anser Albifrons in China.</title>
        <authorList>
            <person name="Liu Q."/>
        </authorList>
    </citation>
    <scope>NUCLEOTIDE SEQUENCE [LARGE SCALE GENOMIC DNA]</scope>
    <source>
        <strain evidence="3 4">4H37-19</strain>
    </source>
</reference>
<dbReference type="RefSeq" id="WP_187974860.1">
    <property type="nucleotide sequence ID" value="NZ_CP046884.1"/>
</dbReference>
<evidence type="ECO:0000256" key="1">
    <source>
        <dbReference type="ARBA" id="ARBA00010617"/>
    </source>
</evidence>
<dbReference type="GO" id="GO:0020037">
    <property type="term" value="F:heme binding"/>
    <property type="evidence" value="ECO:0007669"/>
    <property type="project" value="InterPro"/>
</dbReference>
<organism evidence="3 4">
    <name type="scientific">Corynebacterium poyangense</name>
    <dbReference type="NCBI Taxonomy" id="2684405"/>
    <lineage>
        <taxon>Bacteria</taxon>
        <taxon>Bacillati</taxon>
        <taxon>Actinomycetota</taxon>
        <taxon>Actinomycetes</taxon>
        <taxon>Mycobacteriales</taxon>
        <taxon>Corynebacteriaceae</taxon>
        <taxon>Corynebacterium</taxon>
    </lineage>
</organism>
<dbReference type="GO" id="GO:0004497">
    <property type="term" value="F:monooxygenase activity"/>
    <property type="evidence" value="ECO:0007669"/>
    <property type="project" value="InterPro"/>
</dbReference>
<accession>A0A7H0SLH9</accession>
<dbReference type="AlphaFoldDB" id="A0A7H0SLH9"/>
<dbReference type="InterPro" id="IPR036396">
    <property type="entry name" value="Cyt_P450_sf"/>
</dbReference>
<proteinExistence type="inferred from homology"/>
<dbReference type="KEGG" id="cpoy:GP475_01240"/>
<evidence type="ECO:0008006" key="5">
    <source>
        <dbReference type="Google" id="ProtNLM"/>
    </source>
</evidence>
<sequence length="124" mass="14262">MTSSAQRPHGQPDPSLPRTFLGDESYHACPYHLFQKLQDAGAVHPVDFPAVHAWLITNYDVARGIMRDPRISKDHRYASEYFLHHASIMPEPQHSELQVHLLHVDDERHDVMRPLVAEPLSARR</sequence>